<name>A0AA40FS39_9HYME</name>
<keyword evidence="2" id="KW-1185">Reference proteome</keyword>
<comment type="caution">
    <text evidence="1">The sequence shown here is derived from an EMBL/GenBank/DDBJ whole genome shotgun (WGS) entry which is preliminary data.</text>
</comment>
<gene>
    <name evidence="1" type="ORF">K0M31_007010</name>
</gene>
<dbReference type="AlphaFoldDB" id="A0AA40FS39"/>
<dbReference type="Proteomes" id="UP001177670">
    <property type="component" value="Unassembled WGS sequence"/>
</dbReference>
<proteinExistence type="predicted"/>
<dbReference type="EMBL" id="JAHYIQ010000019">
    <property type="protein sequence ID" value="KAK1123982.1"/>
    <property type="molecule type" value="Genomic_DNA"/>
</dbReference>
<reference evidence="1" key="1">
    <citation type="submission" date="2021-10" db="EMBL/GenBank/DDBJ databases">
        <title>Melipona bicolor Genome sequencing and assembly.</title>
        <authorList>
            <person name="Araujo N.S."/>
            <person name="Arias M.C."/>
        </authorList>
    </citation>
    <scope>NUCLEOTIDE SEQUENCE</scope>
    <source>
        <strain evidence="1">USP_2M_L1-L4_2017</strain>
        <tissue evidence="1">Whole body</tissue>
    </source>
</reference>
<organism evidence="1 2">
    <name type="scientific">Melipona bicolor</name>
    <dbReference type="NCBI Taxonomy" id="60889"/>
    <lineage>
        <taxon>Eukaryota</taxon>
        <taxon>Metazoa</taxon>
        <taxon>Ecdysozoa</taxon>
        <taxon>Arthropoda</taxon>
        <taxon>Hexapoda</taxon>
        <taxon>Insecta</taxon>
        <taxon>Pterygota</taxon>
        <taxon>Neoptera</taxon>
        <taxon>Endopterygota</taxon>
        <taxon>Hymenoptera</taxon>
        <taxon>Apocrita</taxon>
        <taxon>Aculeata</taxon>
        <taxon>Apoidea</taxon>
        <taxon>Anthophila</taxon>
        <taxon>Apidae</taxon>
        <taxon>Melipona</taxon>
    </lineage>
</organism>
<sequence>MKIWKLINSTILELKYFEIQTLGICLLKIQALLDLGILKSRFIKISTTLGKLVFRISNTYSSKFICSICRSINVKMFGRRKQKASVINQLRVTII</sequence>
<evidence type="ECO:0000313" key="2">
    <source>
        <dbReference type="Proteomes" id="UP001177670"/>
    </source>
</evidence>
<evidence type="ECO:0000313" key="1">
    <source>
        <dbReference type="EMBL" id="KAK1123982.1"/>
    </source>
</evidence>
<protein>
    <submittedName>
        <fullName evidence="1">Uncharacterized protein</fullName>
    </submittedName>
</protein>
<accession>A0AA40FS39</accession>